<organism evidence="2 3">
    <name type="scientific">Candidatus Avipropionibacterium avicola</name>
    <dbReference type="NCBI Taxonomy" id="2840701"/>
    <lineage>
        <taxon>Bacteria</taxon>
        <taxon>Bacillati</taxon>
        <taxon>Actinomycetota</taxon>
        <taxon>Actinomycetes</taxon>
        <taxon>Propionibacteriales</taxon>
        <taxon>Propionibacteriaceae</taxon>
        <taxon>Propionibacteriaceae incertae sedis</taxon>
        <taxon>Candidatus Avipropionibacterium</taxon>
    </lineage>
</organism>
<name>A0A9D1KNM9_9ACTN</name>
<evidence type="ECO:0000313" key="2">
    <source>
        <dbReference type="EMBL" id="HIT76860.1"/>
    </source>
</evidence>
<dbReference type="PANTHER" id="PTHR12110">
    <property type="entry name" value="HYDROXYPYRUVATE ISOMERASE"/>
    <property type="match status" value="1"/>
</dbReference>
<dbReference type="GO" id="GO:0016853">
    <property type="term" value="F:isomerase activity"/>
    <property type="evidence" value="ECO:0007669"/>
    <property type="project" value="UniProtKB-KW"/>
</dbReference>
<sequence length="280" mass="30802">MSDAPNGGGSFAGDRPPKIVLSTSCVYPESTSSAFEVAQRLGYDAVEVMVGIDPVAADVDAVRKLRDYHGVEVASVHAPCLLVTQRVWGSDPWEKLERSAEAARALGADTVVVHPPFRWQKDYAKTFVEGIARLNASTGIIFAVENMYPWRGGRAELKMYQPGWDPSQFDFDHLTLDLSHASSARQQSLDMIDSWGDRLHHLHLTDGRGSFKDEHLMPGEGDQQADKVLAKLAERGFTGHVVLEANTRRATSRHDRERKLGATLDYIRTHLGLNAPAATG</sequence>
<comment type="caution">
    <text evidence="2">The sequence shown here is derived from an EMBL/GenBank/DDBJ whole genome shotgun (WGS) entry which is preliminary data.</text>
</comment>
<dbReference type="InterPro" id="IPR013022">
    <property type="entry name" value="Xyl_isomerase-like_TIM-brl"/>
</dbReference>
<dbReference type="PANTHER" id="PTHR12110:SF47">
    <property type="match status" value="1"/>
</dbReference>
<reference evidence="2" key="2">
    <citation type="journal article" date="2021" name="PeerJ">
        <title>Extensive microbial diversity within the chicken gut microbiome revealed by metagenomics and culture.</title>
        <authorList>
            <person name="Gilroy R."/>
            <person name="Ravi A."/>
            <person name="Getino M."/>
            <person name="Pursley I."/>
            <person name="Horton D.L."/>
            <person name="Alikhan N.F."/>
            <person name="Baker D."/>
            <person name="Gharbi K."/>
            <person name="Hall N."/>
            <person name="Watson M."/>
            <person name="Adriaenssens E.M."/>
            <person name="Foster-Nyarko E."/>
            <person name="Jarju S."/>
            <person name="Secka A."/>
            <person name="Antonio M."/>
            <person name="Oren A."/>
            <person name="Chaudhuri R.R."/>
            <person name="La Ragione R."/>
            <person name="Hildebrand F."/>
            <person name="Pallen M.J."/>
        </authorList>
    </citation>
    <scope>NUCLEOTIDE SEQUENCE</scope>
    <source>
        <strain evidence="2">ChiGjej1B1-24693</strain>
    </source>
</reference>
<dbReference type="Pfam" id="PF01261">
    <property type="entry name" value="AP_endonuc_2"/>
    <property type="match status" value="1"/>
</dbReference>
<dbReference type="Proteomes" id="UP000886842">
    <property type="component" value="Unassembled WGS sequence"/>
</dbReference>
<accession>A0A9D1KNM9</accession>
<evidence type="ECO:0000313" key="3">
    <source>
        <dbReference type="Proteomes" id="UP000886842"/>
    </source>
</evidence>
<feature type="domain" description="Xylose isomerase-like TIM barrel" evidence="1">
    <location>
        <begin position="35"/>
        <end position="269"/>
    </location>
</feature>
<proteinExistence type="predicted"/>
<protein>
    <submittedName>
        <fullName evidence="2">Sugar phosphate isomerase/epimerase</fullName>
    </submittedName>
</protein>
<dbReference type="InterPro" id="IPR050312">
    <property type="entry name" value="IolE/XylAMocC-like"/>
</dbReference>
<evidence type="ECO:0000259" key="1">
    <source>
        <dbReference type="Pfam" id="PF01261"/>
    </source>
</evidence>
<keyword evidence="2" id="KW-0413">Isomerase</keyword>
<dbReference type="Gene3D" id="3.20.20.150">
    <property type="entry name" value="Divalent-metal-dependent TIM barrel enzymes"/>
    <property type="match status" value="1"/>
</dbReference>
<dbReference type="InterPro" id="IPR036237">
    <property type="entry name" value="Xyl_isomerase-like_sf"/>
</dbReference>
<reference evidence="2" key="1">
    <citation type="submission" date="2020-10" db="EMBL/GenBank/DDBJ databases">
        <authorList>
            <person name="Gilroy R."/>
        </authorList>
    </citation>
    <scope>NUCLEOTIDE SEQUENCE</scope>
    <source>
        <strain evidence="2">ChiGjej1B1-24693</strain>
    </source>
</reference>
<dbReference type="EMBL" id="DVLP01000428">
    <property type="protein sequence ID" value="HIT76860.1"/>
    <property type="molecule type" value="Genomic_DNA"/>
</dbReference>
<dbReference type="AlphaFoldDB" id="A0A9D1KNM9"/>
<dbReference type="SUPFAM" id="SSF51658">
    <property type="entry name" value="Xylose isomerase-like"/>
    <property type="match status" value="1"/>
</dbReference>
<gene>
    <name evidence="2" type="ORF">IAA98_14870</name>
</gene>